<dbReference type="STRING" id="1150625.Q75_12390"/>
<dbReference type="Gene3D" id="1.20.1260.10">
    <property type="match status" value="1"/>
</dbReference>
<feature type="region of interest" description="Disordered" evidence="4">
    <location>
        <begin position="97"/>
        <end position="116"/>
    </location>
</feature>
<dbReference type="AlphaFoldDB" id="A0A147K658"/>
<evidence type="ECO:0000313" key="6">
    <source>
        <dbReference type="Proteomes" id="UP000074108"/>
    </source>
</evidence>
<protein>
    <submittedName>
        <fullName evidence="5">Spore gernimation protein GerQ</fullName>
    </submittedName>
</protein>
<dbReference type="PANTHER" id="PTHR39183">
    <property type="entry name" value="SPORE COAT PROTEIN F-LIKE PROTEIN YHCQ"/>
    <property type="match status" value="1"/>
</dbReference>
<dbReference type="EMBL" id="LDYG01000039">
    <property type="protein sequence ID" value="KUP05322.1"/>
    <property type="molecule type" value="Genomic_DNA"/>
</dbReference>
<proteinExistence type="inferred from homology"/>
<evidence type="ECO:0000313" key="5">
    <source>
        <dbReference type="EMBL" id="KUP05322.1"/>
    </source>
</evidence>
<feature type="compositionally biased region" description="Polar residues" evidence="4">
    <location>
        <begin position="102"/>
        <end position="115"/>
    </location>
</feature>
<feature type="compositionally biased region" description="Polar residues" evidence="4">
    <location>
        <begin position="1"/>
        <end position="19"/>
    </location>
</feature>
<keyword evidence="6" id="KW-1185">Reference proteome</keyword>
<dbReference type="PATRIC" id="fig|1150625.3.peg.2608"/>
<comment type="subcellular location">
    <subcellularLocation>
        <location evidence="2">Spore coat</location>
    </subcellularLocation>
</comment>
<comment type="similarity">
    <text evidence="3">Belongs to the CotF family.</text>
</comment>
<sequence>MHNQINQQPQQNMSPTSIPQRGGHELFDSHEIIATYINILDQYLLFDQHIQDPVLKDISKRQQTFITDLYNITVQAFKTGQKPQHETKTYMMKQDNGATYGIQPSQPKKPNSSVTETKDAGLSAYMLGLIKSTAGLLSVSALEMTNPVLRRVVADSVSDFIEMGYEIFLYQNQNQYYQVPTLSPQDAATMLNSYTTVPVPVMPPNQNNQQVH</sequence>
<dbReference type="GO" id="GO:0030435">
    <property type="term" value="P:sporulation resulting in formation of a cellular spore"/>
    <property type="evidence" value="ECO:0007669"/>
    <property type="project" value="UniProtKB-KW"/>
</dbReference>
<dbReference type="InterPro" id="IPR012851">
    <property type="entry name" value="Spore_coat_CotF-like"/>
</dbReference>
<dbReference type="Proteomes" id="UP000074108">
    <property type="component" value="Unassembled WGS sequence"/>
</dbReference>
<evidence type="ECO:0000256" key="2">
    <source>
        <dbReference type="ARBA" id="ARBA00024325"/>
    </source>
</evidence>
<reference evidence="5 6" key="1">
    <citation type="journal article" date="2016" name="Front. Microbiol.">
        <title>Microevolution Analysis of Bacillus coahuilensis Unveils Differences in Phosphorus Acquisition Strategies and Their Regulation.</title>
        <authorList>
            <person name="Gomez-Lunar Z."/>
            <person name="Hernandez-Gonzalez I."/>
            <person name="Rodriguez-Torres M.D."/>
            <person name="Souza V."/>
            <person name="Olmedo-Alvarez G."/>
        </authorList>
    </citation>
    <scope>NUCLEOTIDE SEQUENCE [LARGE SCALE GENOMIC DNA]</scope>
    <source>
        <strain evidence="6">p1.1.43</strain>
    </source>
</reference>
<keyword evidence="1" id="KW-0749">Sporulation</keyword>
<comment type="caution">
    <text evidence="5">The sequence shown here is derived from an EMBL/GenBank/DDBJ whole genome shotgun (WGS) entry which is preliminary data.</text>
</comment>
<dbReference type="Pfam" id="PF07875">
    <property type="entry name" value="Coat_F"/>
    <property type="match status" value="1"/>
</dbReference>
<evidence type="ECO:0000256" key="3">
    <source>
        <dbReference type="ARBA" id="ARBA00024344"/>
    </source>
</evidence>
<feature type="region of interest" description="Disordered" evidence="4">
    <location>
        <begin position="1"/>
        <end position="23"/>
    </location>
</feature>
<evidence type="ECO:0000256" key="4">
    <source>
        <dbReference type="SAM" id="MobiDB-lite"/>
    </source>
</evidence>
<gene>
    <name evidence="5" type="ORF">Q75_12390</name>
</gene>
<organism evidence="5 6">
    <name type="scientific">Bacillus coahuilensis p1.1.43</name>
    <dbReference type="NCBI Taxonomy" id="1150625"/>
    <lineage>
        <taxon>Bacteria</taxon>
        <taxon>Bacillati</taxon>
        <taxon>Bacillota</taxon>
        <taxon>Bacilli</taxon>
        <taxon>Bacillales</taxon>
        <taxon>Bacillaceae</taxon>
        <taxon>Bacillus</taxon>
    </lineage>
</organism>
<dbReference type="RefSeq" id="WP_082686357.1">
    <property type="nucleotide sequence ID" value="NZ_LDYG01000039.1"/>
</dbReference>
<evidence type="ECO:0000256" key="1">
    <source>
        <dbReference type="ARBA" id="ARBA00022969"/>
    </source>
</evidence>
<accession>A0A147K658</accession>
<dbReference type="InterPro" id="IPR012347">
    <property type="entry name" value="Ferritin-like"/>
</dbReference>
<name>A0A147K658_9BACI</name>
<dbReference type="PANTHER" id="PTHR39183:SF1">
    <property type="entry name" value="SPORE COAT PROTEIN F-LIKE PROTEIN YHCQ"/>
    <property type="match status" value="1"/>
</dbReference>